<dbReference type="InterPro" id="IPR036249">
    <property type="entry name" value="Thioredoxin-like_sf"/>
</dbReference>
<evidence type="ECO:0008006" key="3">
    <source>
        <dbReference type="Google" id="ProtNLM"/>
    </source>
</evidence>
<dbReference type="Gene3D" id="3.40.30.10">
    <property type="entry name" value="Glutaredoxin"/>
    <property type="match status" value="1"/>
</dbReference>
<dbReference type="Pfam" id="PF01257">
    <property type="entry name" value="2Fe-2S_thioredx"/>
    <property type="match status" value="1"/>
</dbReference>
<protein>
    <recommendedName>
        <fullName evidence="3">(2Fe-2S) ferredoxin domain-containing protein</fullName>
    </recommendedName>
</protein>
<dbReference type="SUPFAM" id="SSF52833">
    <property type="entry name" value="Thioredoxin-like"/>
    <property type="match status" value="1"/>
</dbReference>
<proteinExistence type="predicted"/>
<sequence length="81" mass="8807">MVIQVCIGSACHLKGSYEVIQTLKGLIITHGLEKKVTLQSSFCLGICGKSVSIKVDDQVLSLKPDEVVDFFEKNVLEVING</sequence>
<dbReference type="AlphaFoldDB" id="A0A3P7NVF6"/>
<dbReference type="EMBL" id="LR130778">
    <property type="protein sequence ID" value="VDN47124.1"/>
    <property type="molecule type" value="Genomic_DNA"/>
</dbReference>
<gene>
    <name evidence="1" type="ORF">PATL70BA_1244</name>
</gene>
<dbReference type="OrthoDB" id="9807975at2"/>
<evidence type="ECO:0000313" key="2">
    <source>
        <dbReference type="Proteomes" id="UP000279029"/>
    </source>
</evidence>
<name>A0A3P7NVF6_9FIRM</name>
<dbReference type="RefSeq" id="WP_125136508.1">
    <property type="nucleotide sequence ID" value="NZ_LR130778.1"/>
</dbReference>
<reference evidence="1 2" key="1">
    <citation type="submission" date="2018-09" db="EMBL/GenBank/DDBJ databases">
        <authorList>
            <person name="Postec A."/>
        </authorList>
    </citation>
    <scope>NUCLEOTIDE SEQUENCE [LARGE SCALE GENOMIC DNA]</scope>
    <source>
        <strain evidence="1">70B-A</strain>
    </source>
</reference>
<dbReference type="CDD" id="cd02980">
    <property type="entry name" value="TRX_Fd_family"/>
    <property type="match status" value="1"/>
</dbReference>
<dbReference type="KEGG" id="cbar:PATL70BA_1244"/>
<dbReference type="Proteomes" id="UP000279029">
    <property type="component" value="Chromosome"/>
</dbReference>
<accession>A0A3P7NVF6</accession>
<organism evidence="1 2">
    <name type="scientific">Petrocella atlantisensis</name>
    <dbReference type="NCBI Taxonomy" id="2173034"/>
    <lineage>
        <taxon>Bacteria</taxon>
        <taxon>Bacillati</taxon>
        <taxon>Bacillota</taxon>
        <taxon>Clostridia</taxon>
        <taxon>Lachnospirales</taxon>
        <taxon>Vallitaleaceae</taxon>
        <taxon>Petrocella</taxon>
    </lineage>
</organism>
<evidence type="ECO:0000313" key="1">
    <source>
        <dbReference type="EMBL" id="VDN47124.1"/>
    </source>
</evidence>
<keyword evidence="2" id="KW-1185">Reference proteome</keyword>